<dbReference type="CDD" id="cd02440">
    <property type="entry name" value="AdoMet_MTases"/>
    <property type="match status" value="1"/>
</dbReference>
<reference evidence="1 2" key="1">
    <citation type="journal article" date="2019" name="Nat. Microbiol.">
        <title>Mediterranean grassland soil C-N compound turnover is dependent on rainfall and depth, and is mediated by genomically divergent microorganisms.</title>
        <authorList>
            <person name="Diamond S."/>
            <person name="Andeer P.F."/>
            <person name="Li Z."/>
            <person name="Crits-Christoph A."/>
            <person name="Burstein D."/>
            <person name="Anantharaman K."/>
            <person name="Lane K.R."/>
            <person name="Thomas B.C."/>
            <person name="Pan C."/>
            <person name="Northen T.R."/>
            <person name="Banfield J.F."/>
        </authorList>
    </citation>
    <scope>NUCLEOTIDE SEQUENCE [LARGE SCALE GENOMIC DNA]</scope>
    <source>
        <strain evidence="1">WS_11</strain>
    </source>
</reference>
<keyword evidence="1" id="KW-0489">Methyltransferase</keyword>
<gene>
    <name evidence="1" type="ORF">E6K81_08680</name>
</gene>
<dbReference type="GO" id="GO:0008168">
    <property type="term" value="F:methyltransferase activity"/>
    <property type="evidence" value="ECO:0007669"/>
    <property type="project" value="UniProtKB-KW"/>
</dbReference>
<dbReference type="SUPFAM" id="SSF53335">
    <property type="entry name" value="S-adenosyl-L-methionine-dependent methyltransferases"/>
    <property type="match status" value="1"/>
</dbReference>
<proteinExistence type="predicted"/>
<protein>
    <submittedName>
        <fullName evidence="1">Methyltransferase domain-containing protein</fullName>
    </submittedName>
</protein>
<dbReference type="GO" id="GO:0032259">
    <property type="term" value="P:methylation"/>
    <property type="evidence" value="ECO:0007669"/>
    <property type="project" value="UniProtKB-KW"/>
</dbReference>
<keyword evidence="1" id="KW-0808">Transferase</keyword>
<dbReference type="Pfam" id="PF13489">
    <property type="entry name" value="Methyltransf_23"/>
    <property type="match status" value="1"/>
</dbReference>
<name>A0A538U7Z2_UNCEI</name>
<dbReference type="PANTHER" id="PTHR43591">
    <property type="entry name" value="METHYLTRANSFERASE"/>
    <property type="match status" value="1"/>
</dbReference>
<accession>A0A538U7Z2</accession>
<comment type="caution">
    <text evidence="1">The sequence shown here is derived from an EMBL/GenBank/DDBJ whole genome shotgun (WGS) entry which is preliminary data.</text>
</comment>
<sequence length="273" mass="30026">MEPGPSHYVHGTDPEEQRRLTRMNRLLNQASLREVRPQPGERVLDVGAGLGQLTRALARAAGTRAVAIERSETQIAEALRQAEAEGEADLLDLRRGDVLDFPLRAEEWGAFDLAHARFLLEHVPDPLAVVRQMVRAVRSGGRVVLEDDDHDVLRLWPEPPGFASLWQAYMATYPRAGNDPDMGRKLVRLLAEAGARPSRNTWIFFGGCAGAPDFPDYVANLIGVLEGARSAMIASGEVRDGDLDATIEGIRAFGARGDSAIWYARSWAEGRRP</sequence>
<dbReference type="EMBL" id="VBPB01000127">
    <property type="protein sequence ID" value="TMQ72003.1"/>
    <property type="molecule type" value="Genomic_DNA"/>
</dbReference>
<dbReference type="Gene3D" id="3.40.50.150">
    <property type="entry name" value="Vaccinia Virus protein VP39"/>
    <property type="match status" value="1"/>
</dbReference>
<evidence type="ECO:0000313" key="2">
    <source>
        <dbReference type="Proteomes" id="UP000319771"/>
    </source>
</evidence>
<evidence type="ECO:0000313" key="1">
    <source>
        <dbReference type="EMBL" id="TMQ72003.1"/>
    </source>
</evidence>
<dbReference type="AlphaFoldDB" id="A0A538U7Z2"/>
<organism evidence="1 2">
    <name type="scientific">Eiseniibacteriota bacterium</name>
    <dbReference type="NCBI Taxonomy" id="2212470"/>
    <lineage>
        <taxon>Bacteria</taxon>
        <taxon>Candidatus Eiseniibacteriota</taxon>
    </lineage>
</organism>
<dbReference type="Proteomes" id="UP000319771">
    <property type="component" value="Unassembled WGS sequence"/>
</dbReference>
<dbReference type="InterPro" id="IPR029063">
    <property type="entry name" value="SAM-dependent_MTases_sf"/>
</dbReference>